<comment type="caution">
    <text evidence="1">The sequence shown here is derived from an EMBL/GenBank/DDBJ whole genome shotgun (WGS) entry which is preliminary data.</text>
</comment>
<organism evidence="1">
    <name type="scientific">marine sediment metagenome</name>
    <dbReference type="NCBI Taxonomy" id="412755"/>
    <lineage>
        <taxon>unclassified sequences</taxon>
        <taxon>metagenomes</taxon>
        <taxon>ecological metagenomes</taxon>
    </lineage>
</organism>
<name>A0A0F8VRC0_9ZZZZ</name>
<dbReference type="AlphaFoldDB" id="A0A0F8VRC0"/>
<gene>
    <name evidence="1" type="ORF">LCGC14_3161090</name>
</gene>
<protein>
    <submittedName>
        <fullName evidence="1">Uncharacterized protein</fullName>
    </submittedName>
</protein>
<proteinExistence type="predicted"/>
<dbReference type="EMBL" id="LAZR01069873">
    <property type="protein sequence ID" value="KKK46852.1"/>
    <property type="molecule type" value="Genomic_DNA"/>
</dbReference>
<sequence length="60" mass="7065">MAVNKELERPKPVFCPDCRTRDNFERQLKKDIRSVETNKPLWEVWVCGVCGYKAINPKEV</sequence>
<accession>A0A0F8VRC0</accession>
<evidence type="ECO:0000313" key="1">
    <source>
        <dbReference type="EMBL" id="KKK46852.1"/>
    </source>
</evidence>
<reference evidence="1" key="1">
    <citation type="journal article" date="2015" name="Nature">
        <title>Complex archaea that bridge the gap between prokaryotes and eukaryotes.</title>
        <authorList>
            <person name="Spang A."/>
            <person name="Saw J.H."/>
            <person name="Jorgensen S.L."/>
            <person name="Zaremba-Niedzwiedzka K."/>
            <person name="Martijn J."/>
            <person name="Lind A.E."/>
            <person name="van Eijk R."/>
            <person name="Schleper C."/>
            <person name="Guy L."/>
            <person name="Ettema T.J."/>
        </authorList>
    </citation>
    <scope>NUCLEOTIDE SEQUENCE</scope>
</reference>